<dbReference type="InterPro" id="IPR052580">
    <property type="entry name" value="Lipid_Hydrolase"/>
</dbReference>
<reference evidence="4" key="1">
    <citation type="submission" date="2021-03" db="EMBL/GenBank/DDBJ databases">
        <title>Fibrella sp. HMF5335 genome sequencing and assembly.</title>
        <authorList>
            <person name="Kang H."/>
            <person name="Kim H."/>
            <person name="Bae S."/>
            <person name="Joh K."/>
        </authorList>
    </citation>
    <scope>NUCLEOTIDE SEQUENCE</scope>
    <source>
        <strain evidence="4">HMF5335</strain>
    </source>
</reference>
<organism evidence="4 5">
    <name type="scientific">Fibrella rubiginis</name>
    <dbReference type="NCBI Taxonomy" id="2817060"/>
    <lineage>
        <taxon>Bacteria</taxon>
        <taxon>Pseudomonadati</taxon>
        <taxon>Bacteroidota</taxon>
        <taxon>Cytophagia</taxon>
        <taxon>Cytophagales</taxon>
        <taxon>Spirosomataceae</taxon>
        <taxon>Fibrella</taxon>
    </lineage>
</organism>
<proteinExistence type="predicted"/>
<feature type="short sequence motif" description="GXSXG" evidence="2">
    <location>
        <begin position="53"/>
        <end position="57"/>
    </location>
</feature>
<evidence type="ECO:0000256" key="2">
    <source>
        <dbReference type="PROSITE-ProRule" id="PRU01161"/>
    </source>
</evidence>
<keyword evidence="2" id="KW-0442">Lipid degradation</keyword>
<dbReference type="CDD" id="cd07207">
    <property type="entry name" value="Pat_ExoU_VipD_like"/>
    <property type="match status" value="1"/>
</dbReference>
<dbReference type="InterPro" id="IPR016035">
    <property type="entry name" value="Acyl_Trfase/lysoPLipase"/>
</dbReference>
<accession>A0A939GE38</accession>
<feature type="active site" description="Nucleophile" evidence="2">
    <location>
        <position position="55"/>
    </location>
</feature>
<dbReference type="SUPFAM" id="SSF52151">
    <property type="entry name" value="FabD/lysophospholipase-like"/>
    <property type="match status" value="1"/>
</dbReference>
<dbReference type="PROSITE" id="PS51635">
    <property type="entry name" value="PNPLA"/>
    <property type="match status" value="1"/>
</dbReference>
<dbReference type="PANTHER" id="PTHR46394">
    <property type="entry name" value="ANNEXIN"/>
    <property type="match status" value="1"/>
</dbReference>
<dbReference type="AlphaFoldDB" id="A0A939GE38"/>
<dbReference type="InterPro" id="IPR002641">
    <property type="entry name" value="PNPLA_dom"/>
</dbReference>
<dbReference type="EMBL" id="JAFMYV010000001">
    <property type="protein sequence ID" value="MBO0935549.1"/>
    <property type="molecule type" value="Genomic_DNA"/>
</dbReference>
<dbReference type="RefSeq" id="WP_207363094.1">
    <property type="nucleotide sequence ID" value="NZ_JAFMYV010000001.1"/>
</dbReference>
<dbReference type="GO" id="GO:0016787">
    <property type="term" value="F:hydrolase activity"/>
    <property type="evidence" value="ECO:0007669"/>
    <property type="project" value="UniProtKB-UniRule"/>
</dbReference>
<comment type="caution">
    <text evidence="4">The sequence shown here is derived from an EMBL/GenBank/DDBJ whole genome shotgun (WGS) entry which is preliminary data.</text>
</comment>
<name>A0A939GE38_9BACT</name>
<dbReference type="GO" id="GO:0016042">
    <property type="term" value="P:lipid catabolic process"/>
    <property type="evidence" value="ECO:0007669"/>
    <property type="project" value="UniProtKB-UniRule"/>
</dbReference>
<sequence>MLSKPTLGLNPDSSVVYRNIVFEGGGVRGIAYTGALVVLQQHHKLDSLERVGGTSVGAITALLVALNYTPDEMRTALDDLKIQQFNDGQWFFIGGFSRMARRYGWYRGQRFERWLEGLISRKTGNPYLTFADLHQRRNQRFRDLYVTGTNLTTQRTVVFSHEQTPDMPLKTAVRISMSIPLYFGAVFLDQHNQVVARPRRGEAYQILVDGGITANYPLDLFDTPGHPNPETLGLKLERPAQLSQLQTGNSIAPYPIHSLPDYISAFYNYVIENLNQRGALADEQRRTIYISMEGIKPRVRRMNVADRTTLIDSGKRAATQFLSR</sequence>
<evidence type="ECO:0000313" key="5">
    <source>
        <dbReference type="Proteomes" id="UP000664034"/>
    </source>
</evidence>
<feature type="short sequence motif" description="GXGXXG" evidence="2">
    <location>
        <begin position="24"/>
        <end position="29"/>
    </location>
</feature>
<keyword evidence="2" id="KW-0378">Hydrolase</keyword>
<dbReference type="Proteomes" id="UP000664034">
    <property type="component" value="Unassembled WGS sequence"/>
</dbReference>
<keyword evidence="1 2" id="KW-0443">Lipid metabolism</keyword>
<evidence type="ECO:0000259" key="3">
    <source>
        <dbReference type="PROSITE" id="PS51635"/>
    </source>
</evidence>
<protein>
    <submittedName>
        <fullName evidence="4">Patatin-like phospholipase family protein</fullName>
    </submittedName>
</protein>
<dbReference type="Pfam" id="PF01734">
    <property type="entry name" value="Patatin"/>
    <property type="match status" value="1"/>
</dbReference>
<dbReference type="Gene3D" id="3.40.1090.10">
    <property type="entry name" value="Cytosolic phospholipase A2 catalytic domain"/>
    <property type="match status" value="2"/>
</dbReference>
<keyword evidence="5" id="KW-1185">Reference proteome</keyword>
<evidence type="ECO:0000313" key="4">
    <source>
        <dbReference type="EMBL" id="MBO0935549.1"/>
    </source>
</evidence>
<feature type="domain" description="PNPLA" evidence="3">
    <location>
        <begin position="20"/>
        <end position="222"/>
    </location>
</feature>
<evidence type="ECO:0000256" key="1">
    <source>
        <dbReference type="ARBA" id="ARBA00023098"/>
    </source>
</evidence>
<feature type="active site" description="Proton acceptor" evidence="2">
    <location>
        <position position="209"/>
    </location>
</feature>
<gene>
    <name evidence="4" type="ORF">J2I47_03210</name>
</gene>
<feature type="short sequence motif" description="DGA/G" evidence="2">
    <location>
        <begin position="209"/>
        <end position="211"/>
    </location>
</feature>
<dbReference type="PANTHER" id="PTHR46394:SF1">
    <property type="entry name" value="PNPLA DOMAIN-CONTAINING PROTEIN"/>
    <property type="match status" value="1"/>
</dbReference>